<evidence type="ECO:0000313" key="4">
    <source>
        <dbReference type="Proteomes" id="UP000015104"/>
    </source>
</evidence>
<protein>
    <submittedName>
        <fullName evidence="3">Uncharacterized protein</fullName>
    </submittedName>
</protein>
<evidence type="ECO:0000256" key="2">
    <source>
        <dbReference type="SAM" id="Coils"/>
    </source>
</evidence>
<keyword evidence="1 2" id="KW-0175">Coiled coil</keyword>
<reference evidence="4" key="1">
    <citation type="submission" date="2011-08" db="EMBL/GenBank/DDBJ databases">
        <authorList>
            <person name="Rombauts S."/>
        </authorList>
    </citation>
    <scope>NUCLEOTIDE SEQUENCE</scope>
    <source>
        <strain evidence="4">London</strain>
    </source>
</reference>
<feature type="coiled-coil region" evidence="2">
    <location>
        <begin position="1"/>
        <end position="67"/>
    </location>
</feature>
<dbReference type="PANTHER" id="PTHR32123">
    <property type="entry name" value="BICD FAMILY-LIKE CARGO ADAPTER"/>
    <property type="match status" value="1"/>
</dbReference>
<dbReference type="PANTHER" id="PTHR32123:SF13">
    <property type="entry name" value="BICAUDAL D-RELATED PROTEIN HOMOLOG"/>
    <property type="match status" value="1"/>
</dbReference>
<sequence>MISLEQEKYALRRKLDNLEGEYEGRVSEYQADLTALKKELNDQQTTLKQYEREKGKMVQELMEQNHRLTTELKQVSD</sequence>
<keyword evidence="4" id="KW-1185">Reference proteome</keyword>
<dbReference type="EnsemblMetazoa" id="tetur29g01330.1">
    <property type="protein sequence ID" value="tetur29g01330.1"/>
    <property type="gene ID" value="tetur29g01330"/>
</dbReference>
<dbReference type="AlphaFoldDB" id="T1L062"/>
<accession>T1L062</accession>
<organism evidence="3 4">
    <name type="scientific">Tetranychus urticae</name>
    <name type="common">Two-spotted spider mite</name>
    <dbReference type="NCBI Taxonomy" id="32264"/>
    <lineage>
        <taxon>Eukaryota</taxon>
        <taxon>Metazoa</taxon>
        <taxon>Ecdysozoa</taxon>
        <taxon>Arthropoda</taxon>
        <taxon>Chelicerata</taxon>
        <taxon>Arachnida</taxon>
        <taxon>Acari</taxon>
        <taxon>Acariformes</taxon>
        <taxon>Trombidiformes</taxon>
        <taxon>Prostigmata</taxon>
        <taxon>Eleutherengona</taxon>
        <taxon>Raphignathae</taxon>
        <taxon>Tetranychoidea</taxon>
        <taxon>Tetranychidae</taxon>
        <taxon>Tetranychus</taxon>
    </lineage>
</organism>
<evidence type="ECO:0000313" key="3">
    <source>
        <dbReference type="EnsemblMetazoa" id="tetur29g01330.1"/>
    </source>
</evidence>
<evidence type="ECO:0000256" key="1">
    <source>
        <dbReference type="ARBA" id="ARBA00023054"/>
    </source>
</evidence>
<name>T1L062_TETUR</name>
<dbReference type="EMBL" id="CAEY01000762">
    <property type="status" value="NOT_ANNOTATED_CDS"/>
    <property type="molecule type" value="Genomic_DNA"/>
</dbReference>
<proteinExistence type="predicted"/>
<dbReference type="InterPro" id="IPR051149">
    <property type="entry name" value="Spindly/BICDR_Dynein_Adapter"/>
</dbReference>
<dbReference type="HOGENOM" id="CLU_2641328_0_0_1"/>
<dbReference type="STRING" id="32264.T1L062"/>
<dbReference type="Proteomes" id="UP000015104">
    <property type="component" value="Unassembled WGS sequence"/>
</dbReference>
<reference evidence="3" key="2">
    <citation type="submission" date="2015-06" db="UniProtKB">
        <authorList>
            <consortium name="EnsemblMetazoa"/>
        </authorList>
    </citation>
    <scope>IDENTIFICATION</scope>
</reference>
<dbReference type="Gene3D" id="1.20.5.1700">
    <property type="match status" value="1"/>
</dbReference>